<name>A0ABS0LKE6_9LACT</name>
<feature type="compositionally biased region" description="Low complexity" evidence="1">
    <location>
        <begin position="200"/>
        <end position="212"/>
    </location>
</feature>
<protein>
    <submittedName>
        <fullName evidence="2">Uncharacterized protein</fullName>
    </submittedName>
</protein>
<organism evidence="2 3">
    <name type="scientific">Ruoffia tabacinasalis</name>
    <dbReference type="NCBI Taxonomy" id="87458"/>
    <lineage>
        <taxon>Bacteria</taxon>
        <taxon>Bacillati</taxon>
        <taxon>Bacillota</taxon>
        <taxon>Bacilli</taxon>
        <taxon>Lactobacillales</taxon>
        <taxon>Aerococcaceae</taxon>
        <taxon>Ruoffia</taxon>
    </lineage>
</organism>
<keyword evidence="3" id="KW-1185">Reference proteome</keyword>
<sequence length="223" mass="25505">MKKLILFSSLFILGGCGYLDSEPPAGKTEGYVHEPIQDGNDNENEEVEMQTESESAVETEKVSEVEEDLEDEVQLGMAIFVPDPELMVYLPIEVAEEELDYTEDELIYWNNLAIEYGLPTYDGVSDFNLFATAVQQAIDAAQESVYEEPVYEEPVYEEPVYEEPVYEEPSYEEPESSYEEPSYEEPTDEYSSDDQTGEDYYNYDFNNNNNSNRSAVYGNDESE</sequence>
<proteinExistence type="predicted"/>
<evidence type="ECO:0000256" key="1">
    <source>
        <dbReference type="SAM" id="MobiDB-lite"/>
    </source>
</evidence>
<reference evidence="2 3" key="1">
    <citation type="submission" date="2020-07" db="EMBL/GenBank/DDBJ databases">
        <title>Facklamia lactis sp. nov., isolated from raw milk.</title>
        <authorList>
            <person name="Doll E.V."/>
            <person name="Huptas C."/>
            <person name="Staib L."/>
            <person name="Wenning M."/>
            <person name="Scherer S."/>
        </authorList>
    </citation>
    <scope>NUCLEOTIDE SEQUENCE [LARGE SCALE GENOMIC DNA]</scope>
    <source>
        <strain evidence="2 3">DSM 104272</strain>
    </source>
</reference>
<evidence type="ECO:0000313" key="3">
    <source>
        <dbReference type="Proteomes" id="UP000823401"/>
    </source>
</evidence>
<feature type="region of interest" description="Disordered" evidence="1">
    <location>
        <begin position="26"/>
        <end position="46"/>
    </location>
</feature>
<dbReference type="EMBL" id="JACCEL010000015">
    <property type="protein sequence ID" value="MBG9978562.1"/>
    <property type="molecule type" value="Genomic_DNA"/>
</dbReference>
<dbReference type="RefSeq" id="WP_197104630.1">
    <property type="nucleotide sequence ID" value="NZ_JACCEL010000015.1"/>
</dbReference>
<gene>
    <name evidence="2" type="ORF">HYQ42_07145</name>
</gene>
<accession>A0ABS0LKE6</accession>
<evidence type="ECO:0000313" key="2">
    <source>
        <dbReference type="EMBL" id="MBG9978562.1"/>
    </source>
</evidence>
<dbReference type="Proteomes" id="UP000823401">
    <property type="component" value="Unassembled WGS sequence"/>
</dbReference>
<dbReference type="PROSITE" id="PS51257">
    <property type="entry name" value="PROKAR_LIPOPROTEIN"/>
    <property type="match status" value="1"/>
</dbReference>
<comment type="caution">
    <text evidence="2">The sequence shown here is derived from an EMBL/GenBank/DDBJ whole genome shotgun (WGS) entry which is preliminary data.</text>
</comment>
<feature type="region of interest" description="Disordered" evidence="1">
    <location>
        <begin position="149"/>
        <end position="223"/>
    </location>
</feature>
<feature type="compositionally biased region" description="Acidic residues" evidence="1">
    <location>
        <begin position="149"/>
        <end position="197"/>
    </location>
</feature>